<evidence type="ECO:0000256" key="13">
    <source>
        <dbReference type="ARBA" id="ARBA00023128"/>
    </source>
</evidence>
<sequence>MYLLVLFLPFINAFFLGFFGRLIGTTGSGILSTICMGSSTLIAFFLAYEVLVNDAVVHIELYKWIESEIFITHIGLLFDTLSVTMLLVISSISTLVHIYSTSYMSDDPHVPRFICYLSLFTFLMMVLVTSDNYLQLFIGWEGVGVCSYLLVAFWTTRIQANKAAIKAIVVNRVGDVGVILGMVLIYKTIGSLDFLTFNGGSIGSGIMDRGYSEGRANGAPLAPFAIIGILLLIGCIGKSAQLGLHTWLPDAMEGPTPVSALIHAATMVTAGVFLMIRSFPLFEKAPFTLLIITIFGALTAFFAATVGLVQNDLKKVIAYSTCSQLGYMVLIIGIEGSQNVGLFHLVNHAFFKALLFLSAGSVIHSMTIDEQDMRKMGGLIHSIPFTYTMMLIGSFSIMGLPYLTGFYSKDLILELTYFCKNMAIPDRGSIGSPELYIQKDLGDPYPVQAYGLGPFRASAFAFWLGTVAALLTAFYSIRLVYITFIITPNSPKESLISSHINIVDKRVLTVLSLLCFGAIFVGYLIQDILIGDIEHPIVPPFVKVMPTFMGLFGMGLCLWAQRASSLLPLYRGNPLGSSFLLSIYSFLSGAWQGDHLINKLVAIPLFSFGHWGIYKTLDRGWLELFGPQGISTIALRVSQFISNLQSGVISRYALVFLSFTIIFAALWAGEPPKGGGAL</sequence>
<comment type="subcellular location">
    <subcellularLocation>
        <location evidence="1">Mitochondrion inner membrane</location>
        <topology evidence="1">Multi-pass membrane protein</topology>
    </subcellularLocation>
</comment>
<evidence type="ECO:0000256" key="15">
    <source>
        <dbReference type="ARBA" id="ARBA00049551"/>
    </source>
</evidence>
<dbReference type="AlphaFoldDB" id="A2T411"/>
<evidence type="ECO:0000256" key="8">
    <source>
        <dbReference type="ARBA" id="ARBA00022967"/>
    </source>
</evidence>
<protein>
    <recommendedName>
        <fullName evidence="3 16">NADH-ubiquinone oxidoreductase chain 5</fullName>
        <ecNumber evidence="2 16">7.1.1.2</ecNumber>
    </recommendedName>
</protein>
<organism evidence="20">
    <name type="scientific">Placozoan sp. BZ10101</name>
    <dbReference type="NCBI Taxonomy" id="401703"/>
    <lineage>
        <taxon>Eukaryota</taxon>
        <taxon>Metazoa</taxon>
        <taxon>Placozoa</taxon>
    </lineage>
</organism>
<dbReference type="PRINTS" id="PR01435">
    <property type="entry name" value="NPOXDRDTASE5"/>
</dbReference>
<feature type="transmembrane region" description="Helical" evidence="16">
    <location>
        <begin position="134"/>
        <end position="155"/>
    </location>
</feature>
<feature type="transmembrane region" description="Helical" evidence="16">
    <location>
        <begin position="460"/>
        <end position="486"/>
    </location>
</feature>
<comment type="similarity">
    <text evidence="16">Belongs to the complex I subunit 5 family.</text>
</comment>
<keyword evidence="11 16" id="KW-0520">NAD</keyword>
<proteinExistence type="inferred from homology"/>
<evidence type="ECO:0000259" key="18">
    <source>
        <dbReference type="Pfam" id="PF00662"/>
    </source>
</evidence>
<comment type="function">
    <text evidence="16">Core subunit of the mitochondrial membrane respiratory chain NADH dehydrogenase (Complex I) which catalyzes electron transfer from NADH through the respiratory chain, using ubiquinone as an electron acceptor. Essential for the catalytic activity and assembly of complex I.</text>
</comment>
<feature type="transmembrane region" description="Helical" evidence="16">
    <location>
        <begin position="6"/>
        <end position="23"/>
    </location>
</feature>
<dbReference type="PANTHER" id="PTHR42829">
    <property type="entry name" value="NADH-UBIQUINONE OXIDOREDUCTASE CHAIN 5"/>
    <property type="match status" value="1"/>
</dbReference>
<accession>A2T411</accession>
<evidence type="ECO:0000256" key="11">
    <source>
        <dbReference type="ARBA" id="ARBA00023027"/>
    </source>
</evidence>
<feature type="transmembrane region" description="Helical" evidence="16">
    <location>
        <begin position="258"/>
        <end position="279"/>
    </location>
</feature>
<feature type="transmembrane region" description="Helical" evidence="16">
    <location>
        <begin position="285"/>
        <end position="309"/>
    </location>
</feature>
<dbReference type="InterPro" id="IPR001750">
    <property type="entry name" value="ND/Mrp_TM"/>
</dbReference>
<feature type="transmembrane region" description="Helical" evidence="16">
    <location>
        <begin position="507"/>
        <end position="525"/>
    </location>
</feature>
<keyword evidence="8" id="KW-1278">Translocase</keyword>
<feature type="transmembrane region" description="Helical" evidence="16">
    <location>
        <begin position="316"/>
        <end position="334"/>
    </location>
</feature>
<evidence type="ECO:0000256" key="5">
    <source>
        <dbReference type="ARBA" id="ARBA00022660"/>
    </source>
</evidence>
<feature type="transmembrane region" description="Helical" evidence="16">
    <location>
        <begin position="70"/>
        <end position="98"/>
    </location>
</feature>
<evidence type="ECO:0000313" key="20">
    <source>
        <dbReference type="EMBL" id="ABI53768.1"/>
    </source>
</evidence>
<evidence type="ECO:0000259" key="19">
    <source>
        <dbReference type="Pfam" id="PF06455"/>
    </source>
</evidence>
<geneLocation type="mitochondrion" evidence="20"/>
<keyword evidence="12 16" id="KW-0830">Ubiquinone</keyword>
<dbReference type="InterPro" id="IPR003945">
    <property type="entry name" value="NU5C-like"/>
</dbReference>
<feature type="domain" description="NADH dehydrogenase subunit 5 C-terminal" evidence="19">
    <location>
        <begin position="475"/>
        <end position="665"/>
    </location>
</feature>
<evidence type="ECO:0000256" key="2">
    <source>
        <dbReference type="ARBA" id="ARBA00012944"/>
    </source>
</evidence>
<feature type="domain" description="NADH:quinone oxidoreductase/Mrp antiporter transmembrane" evidence="17">
    <location>
        <begin position="130"/>
        <end position="419"/>
    </location>
</feature>
<evidence type="ECO:0000256" key="7">
    <source>
        <dbReference type="ARBA" id="ARBA00022792"/>
    </source>
</evidence>
<dbReference type="GO" id="GO:0008137">
    <property type="term" value="F:NADH dehydrogenase (ubiquinone) activity"/>
    <property type="evidence" value="ECO:0007669"/>
    <property type="project" value="UniProtKB-EC"/>
</dbReference>
<feature type="transmembrane region" description="Helical" evidence="16">
    <location>
        <begin position="340"/>
        <end position="363"/>
    </location>
</feature>
<dbReference type="InterPro" id="IPR001516">
    <property type="entry name" value="Proton_antipo_N"/>
</dbReference>
<keyword evidence="14 16" id="KW-0472">Membrane</keyword>
<dbReference type="NCBIfam" id="NF005141">
    <property type="entry name" value="PRK06590.1"/>
    <property type="match status" value="1"/>
</dbReference>
<evidence type="ECO:0000256" key="10">
    <source>
        <dbReference type="ARBA" id="ARBA00022989"/>
    </source>
</evidence>
<dbReference type="GO" id="GO:0005743">
    <property type="term" value="C:mitochondrial inner membrane"/>
    <property type="evidence" value="ECO:0007669"/>
    <property type="project" value="UniProtKB-SubCell"/>
</dbReference>
<evidence type="ECO:0000256" key="16">
    <source>
        <dbReference type="RuleBase" id="RU003404"/>
    </source>
</evidence>
<dbReference type="InterPro" id="IPR010934">
    <property type="entry name" value="NADH_DH_su5_C"/>
</dbReference>
<keyword evidence="5" id="KW-0679">Respiratory chain</keyword>
<feature type="transmembrane region" description="Helical" evidence="16">
    <location>
        <begin position="217"/>
        <end position="237"/>
    </location>
</feature>
<dbReference type="EMBL" id="DQ889456">
    <property type="protein sequence ID" value="ABI53768.1"/>
    <property type="molecule type" value="Genomic_DNA"/>
</dbReference>
<evidence type="ECO:0000256" key="12">
    <source>
        <dbReference type="ARBA" id="ARBA00023075"/>
    </source>
</evidence>
<keyword evidence="4 16" id="KW-0813">Transport</keyword>
<gene>
    <name evidence="20" type="primary">nad5</name>
</gene>
<dbReference type="Pfam" id="PF00662">
    <property type="entry name" value="Proton_antipo_N"/>
    <property type="match status" value="1"/>
</dbReference>
<evidence type="ECO:0000256" key="1">
    <source>
        <dbReference type="ARBA" id="ARBA00004448"/>
    </source>
</evidence>
<dbReference type="Pfam" id="PF00361">
    <property type="entry name" value="Proton_antipo_M"/>
    <property type="match status" value="1"/>
</dbReference>
<dbReference type="EC" id="7.1.1.2" evidence="2 16"/>
<keyword evidence="9" id="KW-0249">Electron transport</keyword>
<feature type="transmembrane region" description="Helical" evidence="16">
    <location>
        <begin position="110"/>
        <end position="128"/>
    </location>
</feature>
<feature type="transmembrane region" description="Helical" evidence="16">
    <location>
        <begin position="652"/>
        <end position="669"/>
    </location>
</feature>
<comment type="catalytic activity">
    <reaction evidence="15 16">
        <text>a ubiquinone + NADH + 5 H(+)(in) = a ubiquinol + NAD(+) + 4 H(+)(out)</text>
        <dbReference type="Rhea" id="RHEA:29091"/>
        <dbReference type="Rhea" id="RHEA-COMP:9565"/>
        <dbReference type="Rhea" id="RHEA-COMP:9566"/>
        <dbReference type="ChEBI" id="CHEBI:15378"/>
        <dbReference type="ChEBI" id="CHEBI:16389"/>
        <dbReference type="ChEBI" id="CHEBI:17976"/>
        <dbReference type="ChEBI" id="CHEBI:57540"/>
        <dbReference type="ChEBI" id="CHEBI:57945"/>
        <dbReference type="EC" id="7.1.1.2"/>
    </reaction>
</comment>
<feature type="transmembrane region" description="Helical" evidence="16">
    <location>
        <begin position="176"/>
        <end position="197"/>
    </location>
</feature>
<evidence type="ECO:0000256" key="3">
    <source>
        <dbReference type="ARBA" id="ARBA00021096"/>
    </source>
</evidence>
<dbReference type="GO" id="GO:0042773">
    <property type="term" value="P:ATP synthesis coupled electron transport"/>
    <property type="evidence" value="ECO:0007669"/>
    <property type="project" value="InterPro"/>
</dbReference>
<feature type="transmembrane region" description="Helical" evidence="16">
    <location>
        <begin position="537"/>
        <end position="560"/>
    </location>
</feature>
<feature type="transmembrane region" description="Helical" evidence="16">
    <location>
        <begin position="30"/>
        <end position="50"/>
    </location>
</feature>
<dbReference type="InterPro" id="IPR018393">
    <property type="entry name" value="NADHpl_OxRdtase_5_subgr"/>
</dbReference>
<dbReference type="GO" id="GO:0015990">
    <property type="term" value="P:electron transport coupled proton transport"/>
    <property type="evidence" value="ECO:0007669"/>
    <property type="project" value="TreeGrafter"/>
</dbReference>
<reference evidence="20" key="1">
    <citation type="journal article" date="2007" name="PLoS Genet.">
        <title>Comparative Genomics of Large Mitochondria in Placozoans.</title>
        <authorList>
            <person name="Signorovitch A.Y."/>
            <person name="Buss L.W."/>
            <person name="Dellaporta S.L."/>
        </authorList>
    </citation>
    <scope>NUCLEOTIDE SEQUENCE</scope>
    <source>
        <strain evidence="20">BZ10101</strain>
    </source>
</reference>
<dbReference type="PRINTS" id="PR01434">
    <property type="entry name" value="NADHDHGNASE5"/>
</dbReference>
<keyword evidence="10 16" id="KW-1133">Transmembrane helix</keyword>
<name>A2T411_9METZ</name>
<evidence type="ECO:0000256" key="6">
    <source>
        <dbReference type="ARBA" id="ARBA00022692"/>
    </source>
</evidence>
<keyword evidence="6 16" id="KW-0812">Transmembrane</keyword>
<dbReference type="GO" id="GO:0003954">
    <property type="term" value="F:NADH dehydrogenase activity"/>
    <property type="evidence" value="ECO:0007669"/>
    <property type="project" value="TreeGrafter"/>
</dbReference>
<dbReference type="NCBIfam" id="TIGR01974">
    <property type="entry name" value="NDH_I_L"/>
    <property type="match status" value="1"/>
</dbReference>
<evidence type="ECO:0000256" key="9">
    <source>
        <dbReference type="ARBA" id="ARBA00022982"/>
    </source>
</evidence>
<keyword evidence="7" id="KW-0999">Mitochondrion inner membrane</keyword>
<dbReference type="PANTHER" id="PTHR42829:SF2">
    <property type="entry name" value="NADH-UBIQUINONE OXIDOREDUCTASE CHAIN 5"/>
    <property type="match status" value="1"/>
</dbReference>
<evidence type="ECO:0000256" key="14">
    <source>
        <dbReference type="ARBA" id="ARBA00023136"/>
    </source>
</evidence>
<keyword evidence="13 16" id="KW-0496">Mitochondrion</keyword>
<dbReference type="Pfam" id="PF06455">
    <property type="entry name" value="NADH5_C"/>
    <property type="match status" value="1"/>
</dbReference>
<evidence type="ECO:0000256" key="4">
    <source>
        <dbReference type="ARBA" id="ARBA00022448"/>
    </source>
</evidence>
<feature type="transmembrane region" description="Helical" evidence="16">
    <location>
        <begin position="384"/>
        <end position="403"/>
    </location>
</feature>
<feature type="domain" description="NADH-Ubiquinone oxidoreductase (complex I) chain 5 N-terminal" evidence="18">
    <location>
        <begin position="64"/>
        <end position="113"/>
    </location>
</feature>
<evidence type="ECO:0000259" key="17">
    <source>
        <dbReference type="Pfam" id="PF00361"/>
    </source>
</evidence>